<gene>
    <name evidence="2" type="ORF">EV420DRAFT_1577096</name>
</gene>
<comment type="caution">
    <text evidence="2">The sequence shown here is derived from an EMBL/GenBank/DDBJ whole genome shotgun (WGS) entry which is preliminary data.</text>
</comment>
<name>A0AA39MQR2_ARMTA</name>
<dbReference type="EMBL" id="JAUEPS010000060">
    <property type="protein sequence ID" value="KAK0443132.1"/>
    <property type="molecule type" value="Genomic_DNA"/>
</dbReference>
<dbReference type="AlphaFoldDB" id="A0AA39MQR2"/>
<feature type="region of interest" description="Disordered" evidence="1">
    <location>
        <begin position="114"/>
        <end position="135"/>
    </location>
</feature>
<accession>A0AA39MQR2</accession>
<evidence type="ECO:0000256" key="1">
    <source>
        <dbReference type="SAM" id="MobiDB-lite"/>
    </source>
</evidence>
<dbReference type="Proteomes" id="UP001175211">
    <property type="component" value="Unassembled WGS sequence"/>
</dbReference>
<evidence type="ECO:0000313" key="2">
    <source>
        <dbReference type="EMBL" id="KAK0443132.1"/>
    </source>
</evidence>
<sequence length="135" mass="15259">MGSFLWFVAGAAAAAIYYSGRWTHQSAPLDPERVPEGNKRERRYAYGAGVWLEERMEAPAPPAPPPQQEEQASLEHARELSKQADEVMSDLSEATLDSLMATIVAVKNKLVERRAQREQEEKRASEANEFRPRYV</sequence>
<feature type="region of interest" description="Disordered" evidence="1">
    <location>
        <begin position="57"/>
        <end position="85"/>
    </location>
</feature>
<feature type="compositionally biased region" description="Basic and acidic residues" evidence="1">
    <location>
        <begin position="73"/>
        <end position="85"/>
    </location>
</feature>
<keyword evidence="3" id="KW-1185">Reference proteome</keyword>
<dbReference type="GeneID" id="85358073"/>
<evidence type="ECO:0000313" key="3">
    <source>
        <dbReference type="Proteomes" id="UP001175211"/>
    </source>
</evidence>
<reference evidence="2" key="1">
    <citation type="submission" date="2023-06" db="EMBL/GenBank/DDBJ databases">
        <authorList>
            <consortium name="Lawrence Berkeley National Laboratory"/>
            <person name="Ahrendt S."/>
            <person name="Sahu N."/>
            <person name="Indic B."/>
            <person name="Wong-Bajracharya J."/>
            <person name="Merenyi Z."/>
            <person name="Ke H.-M."/>
            <person name="Monk M."/>
            <person name="Kocsube S."/>
            <person name="Drula E."/>
            <person name="Lipzen A."/>
            <person name="Balint B."/>
            <person name="Henrissat B."/>
            <person name="Andreopoulos B."/>
            <person name="Martin F.M."/>
            <person name="Harder C.B."/>
            <person name="Rigling D."/>
            <person name="Ford K.L."/>
            <person name="Foster G.D."/>
            <person name="Pangilinan J."/>
            <person name="Papanicolaou A."/>
            <person name="Barry K."/>
            <person name="LaButti K."/>
            <person name="Viragh M."/>
            <person name="Koriabine M."/>
            <person name="Yan M."/>
            <person name="Riley R."/>
            <person name="Champramary S."/>
            <person name="Plett K.L."/>
            <person name="Tsai I.J."/>
            <person name="Slot J."/>
            <person name="Sipos G."/>
            <person name="Plett J."/>
            <person name="Nagy L.G."/>
            <person name="Grigoriev I.V."/>
        </authorList>
    </citation>
    <scope>NUCLEOTIDE SEQUENCE</scope>
    <source>
        <strain evidence="2">CCBAS 213</strain>
    </source>
</reference>
<proteinExistence type="predicted"/>
<protein>
    <submittedName>
        <fullName evidence="2">Uncharacterized protein</fullName>
    </submittedName>
</protein>
<organism evidence="2 3">
    <name type="scientific">Armillaria tabescens</name>
    <name type="common">Ringless honey mushroom</name>
    <name type="synonym">Agaricus tabescens</name>
    <dbReference type="NCBI Taxonomy" id="1929756"/>
    <lineage>
        <taxon>Eukaryota</taxon>
        <taxon>Fungi</taxon>
        <taxon>Dikarya</taxon>
        <taxon>Basidiomycota</taxon>
        <taxon>Agaricomycotina</taxon>
        <taxon>Agaricomycetes</taxon>
        <taxon>Agaricomycetidae</taxon>
        <taxon>Agaricales</taxon>
        <taxon>Marasmiineae</taxon>
        <taxon>Physalacriaceae</taxon>
        <taxon>Desarmillaria</taxon>
    </lineage>
</organism>
<dbReference type="RefSeq" id="XP_060324626.1">
    <property type="nucleotide sequence ID" value="XM_060474525.1"/>
</dbReference>